<dbReference type="InterPro" id="IPR035595">
    <property type="entry name" value="UDP_glycos_trans_CS"/>
</dbReference>
<dbReference type="EC" id="2.4.1.-" evidence="4"/>
<evidence type="ECO:0000256" key="3">
    <source>
        <dbReference type="RuleBase" id="RU003718"/>
    </source>
</evidence>
<dbReference type="GO" id="GO:0080044">
    <property type="term" value="F:quercetin 7-O-glucosyltransferase activity"/>
    <property type="evidence" value="ECO:0007669"/>
    <property type="project" value="TreeGrafter"/>
</dbReference>
<name>A0A151THV2_CAJCA</name>
<keyword evidence="2 3" id="KW-0808">Transferase</keyword>
<keyword evidence="3" id="KW-0328">Glycosyltransferase</keyword>
<dbReference type="GO" id="GO:0080043">
    <property type="term" value="F:quercetin 3-O-glucosyltransferase activity"/>
    <property type="evidence" value="ECO:0007669"/>
    <property type="project" value="TreeGrafter"/>
</dbReference>
<dbReference type="Pfam" id="PF00201">
    <property type="entry name" value="UDPGT"/>
    <property type="match status" value="1"/>
</dbReference>
<dbReference type="AlphaFoldDB" id="A0A151THV2"/>
<evidence type="ECO:0000256" key="4">
    <source>
        <dbReference type="RuleBase" id="RU362057"/>
    </source>
</evidence>
<comment type="similarity">
    <text evidence="1 3">Belongs to the UDP-glycosyltransferase family.</text>
</comment>
<dbReference type="PROSITE" id="PS00375">
    <property type="entry name" value="UDPGT"/>
    <property type="match status" value="1"/>
</dbReference>
<keyword evidence="7" id="KW-1185">Reference proteome</keyword>
<evidence type="ECO:0000313" key="6">
    <source>
        <dbReference type="EMBL" id="KYP66602.1"/>
    </source>
</evidence>
<evidence type="ECO:0000256" key="2">
    <source>
        <dbReference type="ARBA" id="ARBA00022679"/>
    </source>
</evidence>
<evidence type="ECO:0000313" key="7">
    <source>
        <dbReference type="Proteomes" id="UP000075243"/>
    </source>
</evidence>
<dbReference type="InterPro" id="IPR002213">
    <property type="entry name" value="UDP_glucos_trans"/>
</dbReference>
<dbReference type="Pfam" id="PF26168">
    <property type="entry name" value="Glyco_transf_N"/>
    <property type="match status" value="1"/>
</dbReference>
<evidence type="ECO:0000256" key="1">
    <source>
        <dbReference type="ARBA" id="ARBA00009995"/>
    </source>
</evidence>
<dbReference type="Proteomes" id="UP000075243">
    <property type="component" value="Chromosome 6"/>
</dbReference>
<dbReference type="InterPro" id="IPR058980">
    <property type="entry name" value="Glyco_transf_N"/>
</dbReference>
<evidence type="ECO:0000259" key="5">
    <source>
        <dbReference type="Pfam" id="PF26168"/>
    </source>
</evidence>
<organism evidence="6 7">
    <name type="scientific">Cajanus cajan</name>
    <name type="common">Pigeon pea</name>
    <name type="synonym">Cajanus indicus</name>
    <dbReference type="NCBI Taxonomy" id="3821"/>
    <lineage>
        <taxon>Eukaryota</taxon>
        <taxon>Viridiplantae</taxon>
        <taxon>Streptophyta</taxon>
        <taxon>Embryophyta</taxon>
        <taxon>Tracheophyta</taxon>
        <taxon>Spermatophyta</taxon>
        <taxon>Magnoliopsida</taxon>
        <taxon>eudicotyledons</taxon>
        <taxon>Gunneridae</taxon>
        <taxon>Pentapetalae</taxon>
        <taxon>rosids</taxon>
        <taxon>fabids</taxon>
        <taxon>Fabales</taxon>
        <taxon>Fabaceae</taxon>
        <taxon>Papilionoideae</taxon>
        <taxon>50 kb inversion clade</taxon>
        <taxon>NPAAA clade</taxon>
        <taxon>indigoferoid/millettioid clade</taxon>
        <taxon>Phaseoleae</taxon>
        <taxon>Cajanus</taxon>
    </lineage>
</organism>
<reference evidence="6 7" key="1">
    <citation type="journal article" date="2012" name="Nat. Biotechnol.">
        <title>Draft genome sequence of pigeonpea (Cajanus cajan), an orphan legume crop of resource-poor farmers.</title>
        <authorList>
            <person name="Varshney R.K."/>
            <person name="Chen W."/>
            <person name="Li Y."/>
            <person name="Bharti A.K."/>
            <person name="Saxena R.K."/>
            <person name="Schlueter J.A."/>
            <person name="Donoghue M.T."/>
            <person name="Azam S."/>
            <person name="Fan G."/>
            <person name="Whaley A.M."/>
            <person name="Farmer A.D."/>
            <person name="Sheridan J."/>
            <person name="Iwata A."/>
            <person name="Tuteja R."/>
            <person name="Penmetsa R.V."/>
            <person name="Wu W."/>
            <person name="Upadhyaya H.D."/>
            <person name="Yang S.P."/>
            <person name="Shah T."/>
            <person name="Saxena K.B."/>
            <person name="Michael T."/>
            <person name="McCombie W.R."/>
            <person name="Yang B."/>
            <person name="Zhang G."/>
            <person name="Yang H."/>
            <person name="Wang J."/>
            <person name="Spillane C."/>
            <person name="Cook D.R."/>
            <person name="May G.D."/>
            <person name="Xu X."/>
            <person name="Jackson S.A."/>
        </authorList>
    </citation>
    <scope>NUCLEOTIDE SEQUENCE [LARGE SCALE GENOMIC DNA]</scope>
    <source>
        <strain evidence="7">cv. Asha</strain>
    </source>
</reference>
<feature type="domain" description="Glycosyltransferase N-terminal" evidence="5">
    <location>
        <begin position="9"/>
        <end position="46"/>
    </location>
</feature>
<gene>
    <name evidence="6" type="ORF">KK1_012899</name>
</gene>
<dbReference type="SUPFAM" id="SSF53756">
    <property type="entry name" value="UDP-Glycosyltransferase/glycogen phosphorylase"/>
    <property type="match status" value="1"/>
</dbReference>
<dbReference type="Gene3D" id="3.40.50.2000">
    <property type="entry name" value="Glycogen Phosphorylase B"/>
    <property type="match status" value="2"/>
</dbReference>
<protein>
    <recommendedName>
        <fullName evidence="4">Glycosyltransferase</fullName>
        <ecNumber evidence="4">2.4.1.-</ecNumber>
    </recommendedName>
</protein>
<dbReference type="PANTHER" id="PTHR11926:SF727">
    <property type="entry name" value="UDP-GLYCOSYLTRANSFERASE 74B1"/>
    <property type="match status" value="1"/>
</dbReference>
<sequence length="432" mass="48004">MAQQRQSNKVHVVVLPYPAQGHINPLVQFAKRLASKGVKATVATTHYTVNSITAPNINVEPISDGFDEAGIAQTNNNVELFLTSFRTNGSRTLSQLIQKYQQTPHPVTCIVNDAFFPWALDVAKQHGIYGATFFTNSAAECSIFCRIHYGLIELPIKKEDLPLLVPGLPPLDFRALPSLLKFPQSYPAYMAMKLSQFSDLDKADWVFVNTFEALEGEAVAGLTDLFPAKMIGPMIPSSYLDGRIKGDNGYGASLWKPLNEECNKWLQTKPPQSVVGVSFLWVLRDSELSKLPGGYKDLVKDMGLIVSWCNQLELLTHQAIGCFVTHCGFNSTLESLSLGVPVVCLPQWTDQSSNAKFLEDVWEVGVWPKEDENGIVRKQDFVTSLKVVMEGERSLEIRRNANKWKKLSREAVSEGGSSDNHINDFVNHLMSA</sequence>
<dbReference type="OMA" id="HPAYLKM"/>
<dbReference type="PANTHER" id="PTHR11926">
    <property type="entry name" value="GLUCOSYL/GLUCURONOSYL TRANSFERASES"/>
    <property type="match status" value="1"/>
</dbReference>
<dbReference type="EMBL" id="CM003608">
    <property type="protein sequence ID" value="KYP66602.1"/>
    <property type="molecule type" value="Genomic_DNA"/>
</dbReference>
<proteinExistence type="inferred from homology"/>
<dbReference type="Gramene" id="C.cajan_12519.t">
    <property type="protein sequence ID" value="C.cajan_12519.t"/>
    <property type="gene ID" value="C.cajan_12519"/>
</dbReference>
<accession>A0A151THV2</accession>
<dbReference type="CDD" id="cd03784">
    <property type="entry name" value="GT1_Gtf-like"/>
    <property type="match status" value="1"/>
</dbReference>